<evidence type="ECO:0000259" key="1">
    <source>
        <dbReference type="SMART" id="SM00470"/>
    </source>
</evidence>
<evidence type="ECO:0000313" key="2">
    <source>
        <dbReference type="EMBL" id="TWI34911.1"/>
    </source>
</evidence>
<dbReference type="OrthoDB" id="4545778at2"/>
<dbReference type="InterPro" id="IPR003115">
    <property type="entry name" value="ParB_N"/>
</dbReference>
<reference evidence="2 3" key="1">
    <citation type="journal article" date="2015" name="Stand. Genomic Sci.">
        <title>Genomic Encyclopedia of Bacterial and Archaeal Type Strains, Phase III: the genomes of soil and plant-associated and newly described type strains.</title>
        <authorList>
            <person name="Whitman W.B."/>
            <person name="Woyke T."/>
            <person name="Klenk H.P."/>
            <person name="Zhou Y."/>
            <person name="Lilburn T.G."/>
            <person name="Beck B.J."/>
            <person name="De Vos P."/>
            <person name="Vandamme P."/>
            <person name="Eisen J.A."/>
            <person name="Garrity G."/>
            <person name="Hugenholtz P."/>
            <person name="Kyrpides N.C."/>
        </authorList>
    </citation>
    <scope>NUCLEOTIDE SEQUENCE [LARGE SCALE GENOMIC DNA]</scope>
    <source>
        <strain evidence="2 3">CGMCC 1.5364</strain>
    </source>
</reference>
<organism evidence="2 3">
    <name type="scientific">Paracoccus sulfuroxidans</name>
    <dbReference type="NCBI Taxonomy" id="384678"/>
    <lineage>
        <taxon>Bacteria</taxon>
        <taxon>Pseudomonadati</taxon>
        <taxon>Pseudomonadota</taxon>
        <taxon>Alphaproteobacteria</taxon>
        <taxon>Rhodobacterales</taxon>
        <taxon>Paracoccaceae</taxon>
        <taxon>Paracoccus</taxon>
    </lineage>
</organism>
<dbReference type="AlphaFoldDB" id="A0A562NS79"/>
<proteinExistence type="predicted"/>
<feature type="domain" description="ParB-like N-terminal" evidence="1">
    <location>
        <begin position="26"/>
        <end position="118"/>
    </location>
</feature>
<keyword evidence="3" id="KW-1185">Reference proteome</keyword>
<gene>
    <name evidence="2" type="ORF">IQ24_01419</name>
</gene>
<dbReference type="InterPro" id="IPR036086">
    <property type="entry name" value="ParB/Sulfiredoxin_sf"/>
</dbReference>
<comment type="caution">
    <text evidence="2">The sequence shown here is derived from an EMBL/GenBank/DDBJ whole genome shotgun (WGS) entry which is preliminary data.</text>
</comment>
<dbReference type="RefSeq" id="WP_145397123.1">
    <property type="nucleotide sequence ID" value="NZ_VLKU01000004.1"/>
</dbReference>
<dbReference type="EMBL" id="VLKU01000004">
    <property type="protein sequence ID" value="TWI34911.1"/>
    <property type="molecule type" value="Genomic_DNA"/>
</dbReference>
<dbReference type="SUPFAM" id="SSF110849">
    <property type="entry name" value="ParB/Sulfiredoxin"/>
    <property type="match status" value="1"/>
</dbReference>
<sequence>MNGFRVVDISDLPACEPRPQPAPQLMWIAVDHLVIDERYQRPLAAGNKLAIRRIAEEFQWSRFSPVLVAPVAGGRYALIDGQHRAHAAALCGFDSIPAMVTLVAPEEQALAFIEINTRQIRVGREQVYRAALAAGESWAIACRDVVEAAGCRLMTSKYSTSQKRPGMVFAVALIQRLVAAGKGEAVTRALAALMEYDASSVPNFSNDLLTPWISAVAESDAEVSALVAALRHRRPWLVMDVADRFATVEHKPKAQCRREAFSALIASQIRAEAQA</sequence>
<dbReference type="SMART" id="SM00470">
    <property type="entry name" value="ParB"/>
    <property type="match status" value="1"/>
</dbReference>
<accession>A0A562NS79</accession>
<protein>
    <submittedName>
        <fullName evidence="2">ParB-like nuclease family protein</fullName>
    </submittedName>
</protein>
<name>A0A562NS79_9RHOB</name>
<dbReference type="Proteomes" id="UP000316225">
    <property type="component" value="Unassembled WGS sequence"/>
</dbReference>
<dbReference type="Pfam" id="PF02195">
    <property type="entry name" value="ParB_N"/>
    <property type="match status" value="1"/>
</dbReference>
<dbReference type="Gene3D" id="3.90.1530.10">
    <property type="entry name" value="Conserved hypothetical protein from pyrococcus furiosus pfu- 392566-001, ParB domain"/>
    <property type="match status" value="1"/>
</dbReference>
<evidence type="ECO:0000313" key="3">
    <source>
        <dbReference type="Proteomes" id="UP000316225"/>
    </source>
</evidence>